<protein>
    <submittedName>
        <fullName evidence="2">Capsid protein</fullName>
    </submittedName>
</protein>
<proteinExistence type="predicted"/>
<name>A0A858NMG4_9VIRU</name>
<reference evidence="2" key="1">
    <citation type="submission" date="2020-04" db="EMBL/GenBank/DDBJ databases">
        <title>Genomes of microviruses in a sewage oxidation pond.</title>
        <authorList>
            <person name="Schreck J."/>
            <person name="Kraberger S."/>
            <person name="Scotch M."/>
            <person name="Halden R.U."/>
            <person name="Varsani A."/>
        </authorList>
    </citation>
    <scope>NUCLEOTIDE SEQUENCE</scope>
    <source>
        <strain evidence="2">6434_417</strain>
    </source>
</reference>
<sequence length="313" mass="35247">MPYRTTRRSKRSYTRRSSTRRRSYAPRRRVYRKRTYTKRPMTKRRILDTTSIKKRDTMLCFTNSTAASQQGGTTYTNNAAVVTGGLPSSNAATFLWCATARDNTVAYPGGNGTRFNSATRTSSSPYMIGLKENIEIQSNNGMPWQWRRICFTSKGSPIVANSATSPAFANWYETSNGYTRVMNQIPGNPGTNPQYLLMQNLFRGQIGSDWIDPITAPADNSNFTIKYDKVTSLAAGNEEGFIRQYKRWHPMNKTLVYADDEVGGAEQAVQLSSLGKAGMGDYYVLDIFRAREGSATSDQLTIRPTSTLYWHEK</sequence>
<dbReference type="EMBL" id="MT309855">
    <property type="protein sequence ID" value="QJB18627.1"/>
    <property type="molecule type" value="Genomic_DNA"/>
</dbReference>
<organism evidence="2">
    <name type="scientific">Genomoviridae sp</name>
    <dbReference type="NCBI Taxonomy" id="2202565"/>
    <lineage>
        <taxon>Viruses</taxon>
        <taxon>Monodnaviria</taxon>
        <taxon>Shotokuvirae</taxon>
        <taxon>Cressdnaviricota</taxon>
        <taxon>Repensiviricetes</taxon>
        <taxon>Geplafuvirales</taxon>
        <taxon>Genomoviridae</taxon>
    </lineage>
</organism>
<accession>A0A858NMG4</accession>
<evidence type="ECO:0000256" key="1">
    <source>
        <dbReference type="SAM" id="MobiDB-lite"/>
    </source>
</evidence>
<feature type="region of interest" description="Disordered" evidence="1">
    <location>
        <begin position="1"/>
        <end position="26"/>
    </location>
</feature>
<evidence type="ECO:0000313" key="2">
    <source>
        <dbReference type="EMBL" id="QJB18627.1"/>
    </source>
</evidence>